<sequence length="343" mass="39370">MFNEIRSPLAVEDTKKTIIRLANATHGINSVREASPLFVSLVDLVKNRVELNNDTTANMGKFFRQISPGSKRGFSSSQILLSLVPVEVGDCSGFTESILTLLTSRNDDILVMTMQFVGETVRCSDFYLRRDLINSGFFSSLSPSFQQSPFHFETDHTYSLLEIIHRCVLTIRDNVKALSRRLKTNEDDIRQTMLEMMIAPLTPFWQSLHHYRHRMEEINLTLSTPWSPCRLLQIGLLHTPTLHFVFSLRVGITITTCVSFMEVWKHRCQMLSELKAMMTTLKSDQSEIKQRRKAIICELREQGFADELEQLKPTPLRTQYPLKCSEIVGRVLVGMGANFRLHR</sequence>
<dbReference type="Proteomes" id="UP001281761">
    <property type="component" value="Unassembled WGS sequence"/>
</dbReference>
<accession>A0ABQ9Y522</accession>
<dbReference type="EMBL" id="JARBJD010000034">
    <property type="protein sequence ID" value="KAK2958845.1"/>
    <property type="molecule type" value="Genomic_DNA"/>
</dbReference>
<evidence type="ECO:0000313" key="2">
    <source>
        <dbReference type="Proteomes" id="UP001281761"/>
    </source>
</evidence>
<reference evidence="1 2" key="1">
    <citation type="journal article" date="2022" name="bioRxiv">
        <title>Genomics of Preaxostyla Flagellates Illuminates Evolutionary Transitions and the Path Towards Mitochondrial Loss.</title>
        <authorList>
            <person name="Novak L.V.F."/>
            <person name="Treitli S.C."/>
            <person name="Pyrih J."/>
            <person name="Halakuc P."/>
            <person name="Pipaliya S.V."/>
            <person name="Vacek V."/>
            <person name="Brzon O."/>
            <person name="Soukal P."/>
            <person name="Eme L."/>
            <person name="Dacks J.B."/>
            <person name="Karnkowska A."/>
            <person name="Elias M."/>
            <person name="Hampl V."/>
        </authorList>
    </citation>
    <scope>NUCLEOTIDE SEQUENCE [LARGE SCALE GENOMIC DNA]</scope>
    <source>
        <strain evidence="1">NAU3</strain>
        <tissue evidence="1">Gut</tissue>
    </source>
</reference>
<comment type="caution">
    <text evidence="1">The sequence shown here is derived from an EMBL/GenBank/DDBJ whole genome shotgun (WGS) entry which is preliminary data.</text>
</comment>
<proteinExistence type="predicted"/>
<protein>
    <submittedName>
        <fullName evidence="1">Uncharacterized protein</fullName>
    </submittedName>
</protein>
<keyword evidence="2" id="KW-1185">Reference proteome</keyword>
<gene>
    <name evidence="1" type="ORF">BLNAU_6094</name>
</gene>
<organism evidence="1 2">
    <name type="scientific">Blattamonas nauphoetae</name>
    <dbReference type="NCBI Taxonomy" id="2049346"/>
    <lineage>
        <taxon>Eukaryota</taxon>
        <taxon>Metamonada</taxon>
        <taxon>Preaxostyla</taxon>
        <taxon>Oxymonadida</taxon>
        <taxon>Blattamonas</taxon>
    </lineage>
</organism>
<evidence type="ECO:0000313" key="1">
    <source>
        <dbReference type="EMBL" id="KAK2958845.1"/>
    </source>
</evidence>
<name>A0ABQ9Y522_9EUKA</name>